<dbReference type="GO" id="GO:0005509">
    <property type="term" value="F:calcium ion binding"/>
    <property type="evidence" value="ECO:0007669"/>
    <property type="project" value="InterPro"/>
</dbReference>
<dbReference type="Gene3D" id="3.40.50.410">
    <property type="entry name" value="von Willebrand factor, type A domain"/>
    <property type="match status" value="1"/>
</dbReference>
<dbReference type="SUPFAM" id="SSF103647">
    <property type="entry name" value="TSP type-3 repeat"/>
    <property type="match status" value="1"/>
</dbReference>
<feature type="chain" id="PRO_5003611825" evidence="5">
    <location>
        <begin position="21"/>
        <end position="397"/>
    </location>
</feature>
<evidence type="ECO:0000256" key="3">
    <source>
        <dbReference type="ARBA" id="ARBA00023237"/>
    </source>
</evidence>
<evidence type="ECO:0000259" key="7">
    <source>
        <dbReference type="PROSITE" id="PS51123"/>
    </source>
</evidence>
<name>H8GPY3_METAL</name>
<dbReference type="PROSITE" id="PS51257">
    <property type="entry name" value="PROKAR_LIPOPROTEIN"/>
    <property type="match status" value="1"/>
</dbReference>
<evidence type="ECO:0000313" key="8">
    <source>
        <dbReference type="EMBL" id="EIC29762.1"/>
    </source>
</evidence>
<keyword evidence="9" id="KW-1185">Reference proteome</keyword>
<dbReference type="Pfam" id="PF00691">
    <property type="entry name" value="OmpA"/>
    <property type="match status" value="1"/>
</dbReference>
<keyword evidence="3" id="KW-0998">Cell outer membrane</keyword>
<dbReference type="InterPro" id="IPR036737">
    <property type="entry name" value="OmpA-like_sf"/>
</dbReference>
<evidence type="ECO:0000256" key="2">
    <source>
        <dbReference type="ARBA" id="ARBA00023136"/>
    </source>
</evidence>
<dbReference type="Proteomes" id="UP000005090">
    <property type="component" value="Chromosome"/>
</dbReference>
<dbReference type="PRINTS" id="PR01021">
    <property type="entry name" value="OMPADOMAIN"/>
</dbReference>
<proteinExistence type="predicted"/>
<sequence length="397" mass="42123">MNKSLIAAASLGALFLSGCASTPVSTTEPFSARDLNELLTSGQYQQKTDNFYVINDSSSSMSEDYLGSGFTSGHAPAKLSVEKTILSRINQTIPDLKLTSGIRSFGFGPCSGWGSTLYNLPLTAYSKSTFNAGIDTLTCASGGSPMNAAAEAAASDLSGTSGRIALLILSDGYELQASPVPAVQALKQQYGDRLCVYSVWVGNKHEENGKLLLNSLSDIAGCGFRTDAENIATPDGMAEFVKNVFLKPAPPVAAPGCESLDSDGDGVNDCNDQCPNTLKGAHINQFGCWIVDVKFDNDKSNIKPEYHEELDRAAQVINNNPGVTIEVQGHTSNTASAGYNQKLSERRAAAVANYLSQHVGSNAVLTPVGYGLTHPIDTNDTEEGRANNRRVELKVLH</sequence>
<feature type="signal peptide" evidence="5">
    <location>
        <begin position="1"/>
        <end position="20"/>
    </location>
</feature>
<evidence type="ECO:0000256" key="5">
    <source>
        <dbReference type="SAM" id="SignalP"/>
    </source>
</evidence>
<dbReference type="SUPFAM" id="SSF53300">
    <property type="entry name" value="vWA-like"/>
    <property type="match status" value="1"/>
</dbReference>
<accession>H8GPY3</accession>
<keyword evidence="5" id="KW-0732">Signal</keyword>
<dbReference type="HOGENOM" id="CLU_049001_1_0_6"/>
<dbReference type="InterPro" id="IPR006665">
    <property type="entry name" value="OmpA-like"/>
</dbReference>
<dbReference type="AlphaFoldDB" id="H8GPY3"/>
<dbReference type="InterPro" id="IPR002035">
    <property type="entry name" value="VWF_A"/>
</dbReference>
<evidence type="ECO:0000259" key="6">
    <source>
        <dbReference type="PROSITE" id="PS50234"/>
    </source>
</evidence>
<feature type="domain" description="VWFA" evidence="6">
    <location>
        <begin position="50"/>
        <end position="244"/>
    </location>
</feature>
<dbReference type="InterPro" id="IPR036465">
    <property type="entry name" value="vWFA_dom_sf"/>
</dbReference>
<gene>
    <name evidence="8" type="ORF">Metal_1998</name>
</gene>
<dbReference type="GO" id="GO:0009279">
    <property type="term" value="C:cell outer membrane"/>
    <property type="evidence" value="ECO:0007669"/>
    <property type="project" value="UniProtKB-SubCell"/>
</dbReference>
<dbReference type="InterPro" id="IPR028974">
    <property type="entry name" value="TSP_type-3_rpt"/>
</dbReference>
<organism evidence="8 9">
    <name type="scientific">Methylomicrobium album BG8</name>
    <dbReference type="NCBI Taxonomy" id="686340"/>
    <lineage>
        <taxon>Bacteria</taxon>
        <taxon>Pseudomonadati</taxon>
        <taxon>Pseudomonadota</taxon>
        <taxon>Gammaproteobacteria</taxon>
        <taxon>Methylococcales</taxon>
        <taxon>Methylococcaceae</taxon>
        <taxon>Methylomicrobium</taxon>
    </lineage>
</organism>
<dbReference type="eggNOG" id="COG2304">
    <property type="taxonomic scope" value="Bacteria"/>
</dbReference>
<evidence type="ECO:0000256" key="1">
    <source>
        <dbReference type="ARBA" id="ARBA00004442"/>
    </source>
</evidence>
<dbReference type="STRING" id="686340.Metal_1998"/>
<dbReference type="PANTHER" id="PTHR30329:SF21">
    <property type="entry name" value="LIPOPROTEIN YIAD-RELATED"/>
    <property type="match status" value="1"/>
</dbReference>
<dbReference type="PROSITE" id="PS50234">
    <property type="entry name" value="VWFA"/>
    <property type="match status" value="1"/>
</dbReference>
<reference evidence="8 9" key="1">
    <citation type="journal article" date="2013" name="Genome Announc.">
        <title>Genome Sequence of the Obligate Gammaproteobacterial Methanotroph Methylomicrobium album Strain BG8.</title>
        <authorList>
            <person name="Kits K.D."/>
            <person name="Kalyuzhnaya M.G."/>
            <person name="Klotz M.G."/>
            <person name="Jetten M.S."/>
            <person name="Op den Camp H.J."/>
            <person name="Vuilleumier S."/>
            <person name="Bringel F."/>
            <person name="Dispirito A.A."/>
            <person name="Murrell J.C."/>
            <person name="Bruce D."/>
            <person name="Cheng J.F."/>
            <person name="Copeland A."/>
            <person name="Goodwin L."/>
            <person name="Hauser L."/>
            <person name="Lajus A."/>
            <person name="Land M.L."/>
            <person name="Lapidus A."/>
            <person name="Lucas S."/>
            <person name="Medigue C."/>
            <person name="Pitluck S."/>
            <person name="Woyke T."/>
            <person name="Zeytun A."/>
            <person name="Stein L.Y."/>
        </authorList>
    </citation>
    <scope>NUCLEOTIDE SEQUENCE [LARGE SCALE GENOMIC DNA]</scope>
    <source>
        <strain evidence="8 9">BG8</strain>
    </source>
</reference>
<keyword evidence="2 4" id="KW-0472">Membrane</keyword>
<dbReference type="PROSITE" id="PS51123">
    <property type="entry name" value="OMPA_2"/>
    <property type="match status" value="1"/>
</dbReference>
<dbReference type="SUPFAM" id="SSF103088">
    <property type="entry name" value="OmpA-like"/>
    <property type="match status" value="1"/>
</dbReference>
<evidence type="ECO:0000256" key="4">
    <source>
        <dbReference type="PROSITE-ProRule" id="PRU00473"/>
    </source>
</evidence>
<comment type="subcellular location">
    <subcellularLocation>
        <location evidence="1">Cell outer membrane</location>
    </subcellularLocation>
</comment>
<dbReference type="RefSeq" id="WP_005371882.1">
    <property type="nucleotide sequence ID" value="NZ_CM001475.1"/>
</dbReference>
<dbReference type="PANTHER" id="PTHR30329">
    <property type="entry name" value="STATOR ELEMENT OF FLAGELLAR MOTOR COMPLEX"/>
    <property type="match status" value="1"/>
</dbReference>
<dbReference type="EMBL" id="CM001475">
    <property type="protein sequence ID" value="EIC29762.1"/>
    <property type="molecule type" value="Genomic_DNA"/>
</dbReference>
<dbReference type="eggNOG" id="COG2885">
    <property type="taxonomic scope" value="Bacteria"/>
</dbReference>
<feature type="domain" description="OmpA-like" evidence="7">
    <location>
        <begin position="282"/>
        <end position="397"/>
    </location>
</feature>
<protein>
    <submittedName>
        <fullName evidence="8">Outer membrane protein/peptidoglycan-associated (Lipo)protein</fullName>
    </submittedName>
</protein>
<dbReference type="Gene3D" id="3.30.1330.60">
    <property type="entry name" value="OmpA-like domain"/>
    <property type="match status" value="1"/>
</dbReference>
<dbReference type="InterPro" id="IPR050330">
    <property type="entry name" value="Bact_OuterMem_StrucFunc"/>
</dbReference>
<evidence type="ECO:0000313" key="9">
    <source>
        <dbReference type="Proteomes" id="UP000005090"/>
    </source>
</evidence>
<dbReference type="CDD" id="cd07185">
    <property type="entry name" value="OmpA_C-like"/>
    <property type="match status" value="1"/>
</dbReference>
<dbReference type="InterPro" id="IPR006664">
    <property type="entry name" value="OMP_bac"/>
</dbReference>